<feature type="transmembrane region" description="Helical" evidence="1">
    <location>
        <begin position="15"/>
        <end position="37"/>
    </location>
</feature>
<dbReference type="AlphaFoldDB" id="A0A6B0U5V8"/>
<name>A0A6B0U5V8_IXORI</name>
<evidence type="ECO:0000256" key="1">
    <source>
        <dbReference type="SAM" id="Phobius"/>
    </source>
</evidence>
<evidence type="ECO:0000313" key="2">
    <source>
        <dbReference type="EMBL" id="MXU83606.1"/>
    </source>
</evidence>
<keyword evidence="1" id="KW-0812">Transmembrane</keyword>
<keyword evidence="1" id="KW-0472">Membrane</keyword>
<sequence>MLVLRGTFEHFLQKFWIILKINALLNIVLLGNTHITLAKYLIFVASRYGSSAIQKERWRPLSKTLSFSRSFRILYL</sequence>
<proteinExistence type="predicted"/>
<dbReference type="EMBL" id="GIFC01001523">
    <property type="protein sequence ID" value="MXU83606.1"/>
    <property type="molecule type" value="Transcribed_RNA"/>
</dbReference>
<organism evidence="2">
    <name type="scientific">Ixodes ricinus</name>
    <name type="common">Common tick</name>
    <name type="synonym">Acarus ricinus</name>
    <dbReference type="NCBI Taxonomy" id="34613"/>
    <lineage>
        <taxon>Eukaryota</taxon>
        <taxon>Metazoa</taxon>
        <taxon>Ecdysozoa</taxon>
        <taxon>Arthropoda</taxon>
        <taxon>Chelicerata</taxon>
        <taxon>Arachnida</taxon>
        <taxon>Acari</taxon>
        <taxon>Parasitiformes</taxon>
        <taxon>Ixodida</taxon>
        <taxon>Ixodoidea</taxon>
        <taxon>Ixodidae</taxon>
        <taxon>Ixodinae</taxon>
        <taxon>Ixodes</taxon>
    </lineage>
</organism>
<accession>A0A6B0U5V8</accession>
<protein>
    <submittedName>
        <fullName evidence="2">Uncharacterized protein</fullName>
    </submittedName>
</protein>
<keyword evidence="1" id="KW-1133">Transmembrane helix</keyword>
<reference evidence="2" key="1">
    <citation type="submission" date="2019-12" db="EMBL/GenBank/DDBJ databases">
        <title>An insight into the sialome of adult female Ixodes ricinus ticks feeding for 6 days.</title>
        <authorList>
            <person name="Perner J."/>
            <person name="Ribeiro J.M.C."/>
        </authorList>
    </citation>
    <scope>NUCLEOTIDE SEQUENCE</scope>
    <source>
        <strain evidence="2">Semi-engorged</strain>
        <tissue evidence="2">Salivary glands</tissue>
    </source>
</reference>